<dbReference type="AlphaFoldDB" id="A0A4Y2I0K4"/>
<proteinExistence type="predicted"/>
<name>A0A4Y2I0K4_ARAVE</name>
<evidence type="ECO:0000313" key="2">
    <source>
        <dbReference type="EMBL" id="GBM71374.1"/>
    </source>
</evidence>
<reference evidence="2 3" key="1">
    <citation type="journal article" date="2019" name="Sci. Rep.">
        <title>Orb-weaving spider Araneus ventricosus genome elucidates the spidroin gene catalogue.</title>
        <authorList>
            <person name="Kono N."/>
            <person name="Nakamura H."/>
            <person name="Ohtoshi R."/>
            <person name="Moran D.A.P."/>
            <person name="Shinohara A."/>
            <person name="Yoshida Y."/>
            <person name="Fujiwara M."/>
            <person name="Mori M."/>
            <person name="Tomita M."/>
            <person name="Arakawa K."/>
        </authorList>
    </citation>
    <scope>NUCLEOTIDE SEQUENCE [LARGE SCALE GENOMIC DNA]</scope>
</reference>
<organism evidence="2 3">
    <name type="scientific">Araneus ventricosus</name>
    <name type="common">Orbweaver spider</name>
    <name type="synonym">Epeira ventricosa</name>
    <dbReference type="NCBI Taxonomy" id="182803"/>
    <lineage>
        <taxon>Eukaryota</taxon>
        <taxon>Metazoa</taxon>
        <taxon>Ecdysozoa</taxon>
        <taxon>Arthropoda</taxon>
        <taxon>Chelicerata</taxon>
        <taxon>Arachnida</taxon>
        <taxon>Araneae</taxon>
        <taxon>Araneomorphae</taxon>
        <taxon>Entelegynae</taxon>
        <taxon>Araneoidea</taxon>
        <taxon>Araneidae</taxon>
        <taxon>Araneus</taxon>
    </lineage>
</organism>
<evidence type="ECO:0000256" key="1">
    <source>
        <dbReference type="SAM" id="MobiDB-lite"/>
    </source>
</evidence>
<comment type="caution">
    <text evidence="2">The sequence shown here is derived from an EMBL/GenBank/DDBJ whole genome shotgun (WGS) entry which is preliminary data.</text>
</comment>
<protein>
    <submittedName>
        <fullName evidence="2">Uncharacterized protein</fullName>
    </submittedName>
</protein>
<accession>A0A4Y2I0K4</accession>
<evidence type="ECO:0000313" key="3">
    <source>
        <dbReference type="Proteomes" id="UP000499080"/>
    </source>
</evidence>
<feature type="region of interest" description="Disordered" evidence="1">
    <location>
        <begin position="1"/>
        <end position="23"/>
    </location>
</feature>
<dbReference type="EMBL" id="BGPR01104916">
    <property type="protein sequence ID" value="GBM71374.1"/>
    <property type="molecule type" value="Genomic_DNA"/>
</dbReference>
<keyword evidence="3" id="KW-1185">Reference proteome</keyword>
<gene>
    <name evidence="2" type="ORF">AVEN_75330_1</name>
</gene>
<sequence>MRTWYSSESRTQRGVKPHIGASPSSLNIRGLNGHMQYSLSELWQMQTITKYSRTKWPHAIFPVGVMANAGDHHRSTRRENA</sequence>
<dbReference type="Proteomes" id="UP000499080">
    <property type="component" value="Unassembled WGS sequence"/>
</dbReference>